<comment type="function">
    <text evidence="5">This protein is involved in the repair of mismatches in DNA. It is required for dam-dependent methyl-directed DNA mismatch repair. May act as a 'molecular matchmaker', a protein that promotes the formation of a stable complex between two or more DNA-binding proteins in an ATP-dependent manner without itself being part of a final effector complex.</text>
</comment>
<dbReference type="GO" id="GO:0140664">
    <property type="term" value="F:ATP-dependent DNA damage sensor activity"/>
    <property type="evidence" value="ECO:0007669"/>
    <property type="project" value="InterPro"/>
</dbReference>
<dbReference type="InterPro" id="IPR037198">
    <property type="entry name" value="MutL_C_sf"/>
</dbReference>
<name>F7XXC4_MOREP</name>
<dbReference type="STRING" id="903503.MEPCIT_090"/>
<dbReference type="GO" id="GO:0005524">
    <property type="term" value="F:ATP binding"/>
    <property type="evidence" value="ECO:0007669"/>
    <property type="project" value="InterPro"/>
</dbReference>
<evidence type="ECO:0000256" key="1">
    <source>
        <dbReference type="ARBA" id="ARBA00006082"/>
    </source>
</evidence>
<dbReference type="HAMAP" id="MF_00149">
    <property type="entry name" value="DNA_mis_repair"/>
    <property type="match status" value="1"/>
</dbReference>
<feature type="compositionally biased region" description="Low complexity" evidence="6">
    <location>
        <begin position="374"/>
        <end position="383"/>
    </location>
</feature>
<dbReference type="InterPro" id="IPR038973">
    <property type="entry name" value="MutL/Mlh/Pms-like"/>
</dbReference>
<keyword evidence="10" id="KW-1185">Reference proteome</keyword>
<evidence type="ECO:0000256" key="3">
    <source>
        <dbReference type="ARBA" id="ARBA00022763"/>
    </source>
</evidence>
<evidence type="ECO:0000256" key="5">
    <source>
        <dbReference type="HAMAP-Rule" id="MF_00149"/>
    </source>
</evidence>
<dbReference type="InterPro" id="IPR020667">
    <property type="entry name" value="DNA_mismatch_repair_MutL"/>
</dbReference>
<dbReference type="EMBL" id="CP002243">
    <property type="protein sequence ID" value="AEI74750.1"/>
    <property type="molecule type" value="Genomic_DNA"/>
</dbReference>
<dbReference type="SUPFAM" id="SSF118116">
    <property type="entry name" value="DNA mismatch repair protein MutL"/>
    <property type="match status" value="1"/>
</dbReference>
<dbReference type="Pfam" id="PF08676">
    <property type="entry name" value="MutL_C"/>
    <property type="match status" value="1"/>
</dbReference>
<protein>
    <recommendedName>
        <fullName evidence="2 5">DNA mismatch repair protein MutL</fullName>
    </recommendedName>
</protein>
<feature type="compositionally biased region" description="Basic residues" evidence="6">
    <location>
        <begin position="384"/>
        <end position="394"/>
    </location>
</feature>
<keyword evidence="4 5" id="KW-0234">DNA repair</keyword>
<accession>F7XXC4</accession>
<dbReference type="eggNOG" id="COG0323">
    <property type="taxonomic scope" value="Bacteria"/>
</dbReference>
<reference key="1">
    <citation type="submission" date="2010-09" db="EMBL/GenBank/DDBJ databases">
        <title>An interdependent metabolic patchwork in the nested three-way symbiosis of mealybugs.</title>
        <authorList>
            <person name="McCutcheon J.P."/>
            <person name="von Dohlen C.D."/>
        </authorList>
    </citation>
    <scope>NUCLEOTIDE SEQUENCE</scope>
    <source>
        <strain>PCIT</strain>
    </source>
</reference>
<reference evidence="9 10" key="2">
    <citation type="journal article" date="2011" name="Curr. Biol.">
        <title>An interdependent metabolic patchwork in the nested symbiosis of mealybugs.</title>
        <authorList>
            <person name="McCutcheon J.P."/>
            <person name="von Dohlen C.D."/>
        </authorList>
    </citation>
    <scope>NUCLEOTIDE SEQUENCE [LARGE SCALE GENOMIC DNA]</scope>
    <source>
        <strain evidence="9 10">PCIT</strain>
    </source>
</reference>
<feature type="domain" description="MutL C-terminal dimerisation" evidence="7">
    <location>
        <begin position="484"/>
        <end position="619"/>
    </location>
</feature>
<dbReference type="Proteomes" id="UP000000504">
    <property type="component" value="Chromosome"/>
</dbReference>
<evidence type="ECO:0000256" key="2">
    <source>
        <dbReference type="ARBA" id="ARBA00021975"/>
    </source>
</evidence>
<dbReference type="NCBIfam" id="NF000948">
    <property type="entry name" value="PRK00095.1-1"/>
    <property type="match status" value="1"/>
</dbReference>
<dbReference type="Gene3D" id="3.30.1540.20">
    <property type="entry name" value="MutL, C-terminal domain, dimerisation subdomain"/>
    <property type="match status" value="1"/>
</dbReference>
<dbReference type="PANTHER" id="PTHR10073:SF12">
    <property type="entry name" value="DNA MISMATCH REPAIR PROTEIN MLH1"/>
    <property type="match status" value="1"/>
</dbReference>
<feature type="domain" description="DNA mismatch repair protein S5" evidence="8">
    <location>
        <begin position="212"/>
        <end position="330"/>
    </location>
</feature>
<dbReference type="OrthoDB" id="9763467at2"/>
<dbReference type="FunFam" id="3.30.565.10:FF:000003">
    <property type="entry name" value="DNA mismatch repair endonuclease MutL"/>
    <property type="match status" value="1"/>
</dbReference>
<dbReference type="RefSeq" id="WP_013975501.1">
    <property type="nucleotide sequence ID" value="NC_015735.1"/>
</dbReference>
<evidence type="ECO:0000259" key="8">
    <source>
        <dbReference type="SMART" id="SM01340"/>
    </source>
</evidence>
<dbReference type="CDD" id="cd16926">
    <property type="entry name" value="HATPase_MutL-MLH-PMS-like"/>
    <property type="match status" value="1"/>
</dbReference>
<evidence type="ECO:0000256" key="6">
    <source>
        <dbReference type="SAM" id="MobiDB-lite"/>
    </source>
</evidence>
<dbReference type="Gene3D" id="3.30.565.10">
    <property type="entry name" value="Histidine kinase-like ATPase, C-terminal domain"/>
    <property type="match status" value="1"/>
</dbReference>
<dbReference type="SUPFAM" id="SSF55874">
    <property type="entry name" value="ATPase domain of HSP90 chaperone/DNA topoisomerase II/histidine kinase"/>
    <property type="match status" value="1"/>
</dbReference>
<dbReference type="Gene3D" id="3.30.1370.100">
    <property type="entry name" value="MutL, C-terminal domain, regulatory subdomain"/>
    <property type="match status" value="1"/>
</dbReference>
<dbReference type="Pfam" id="PF01119">
    <property type="entry name" value="DNA_mis_repair"/>
    <property type="match status" value="1"/>
</dbReference>
<dbReference type="SMART" id="SM00853">
    <property type="entry name" value="MutL_C"/>
    <property type="match status" value="1"/>
</dbReference>
<dbReference type="InterPro" id="IPR002099">
    <property type="entry name" value="MutL/Mlh/PMS"/>
</dbReference>
<gene>
    <name evidence="5 9" type="primary">mutL</name>
    <name evidence="9" type="ordered locus">MEPCIT_090</name>
</gene>
<dbReference type="GO" id="GO:0030983">
    <property type="term" value="F:mismatched DNA binding"/>
    <property type="evidence" value="ECO:0007669"/>
    <property type="project" value="InterPro"/>
</dbReference>
<dbReference type="InterPro" id="IPR042121">
    <property type="entry name" value="MutL_C_regsub"/>
</dbReference>
<evidence type="ECO:0000256" key="4">
    <source>
        <dbReference type="ARBA" id="ARBA00023204"/>
    </source>
</evidence>
<dbReference type="GO" id="GO:0006298">
    <property type="term" value="P:mismatch repair"/>
    <property type="evidence" value="ECO:0007669"/>
    <property type="project" value="UniProtKB-UniRule"/>
</dbReference>
<dbReference type="PROSITE" id="PS00058">
    <property type="entry name" value="DNA_MISMATCH_REPAIR_1"/>
    <property type="match status" value="1"/>
</dbReference>
<dbReference type="Gene3D" id="3.30.230.10">
    <property type="match status" value="1"/>
</dbReference>
<dbReference type="PANTHER" id="PTHR10073">
    <property type="entry name" value="DNA MISMATCH REPAIR PROTEIN MLH, PMS, MUTL"/>
    <property type="match status" value="1"/>
</dbReference>
<dbReference type="Pfam" id="PF13589">
    <property type="entry name" value="HATPase_c_3"/>
    <property type="match status" value="1"/>
</dbReference>
<dbReference type="InterPro" id="IPR014762">
    <property type="entry name" value="DNA_mismatch_repair_CS"/>
</dbReference>
<dbReference type="GO" id="GO:0032300">
    <property type="term" value="C:mismatch repair complex"/>
    <property type="evidence" value="ECO:0007669"/>
    <property type="project" value="InterPro"/>
</dbReference>
<evidence type="ECO:0000313" key="9">
    <source>
        <dbReference type="EMBL" id="AEI74750.1"/>
    </source>
</evidence>
<dbReference type="HOGENOM" id="CLU_004131_5_1_6"/>
<dbReference type="SMART" id="SM01340">
    <property type="entry name" value="DNA_mis_repair"/>
    <property type="match status" value="1"/>
</dbReference>
<organism evidence="9 10">
    <name type="scientific">Moranella endobia (strain PCIT)</name>
    <dbReference type="NCBI Taxonomy" id="903503"/>
    <lineage>
        <taxon>Bacteria</taxon>
        <taxon>Pseudomonadati</taxon>
        <taxon>Pseudomonadota</taxon>
        <taxon>Gammaproteobacteria</taxon>
        <taxon>Enterobacterales</taxon>
        <taxon>Enterobacteriaceae</taxon>
        <taxon>Candidatus Moranella</taxon>
    </lineage>
</organism>
<sequence length="661" mass="74698">MPIQVLLPQLANQIAAGEVVSRPASVVKELIENSLDAGATSINIDIAQGGTKSIRIRDNGSGIPKEELALALARHATSKIARMEDLERITSMGFRGEALASISSVSRLYLTSRMIGQSKAWQVYAEGSELAVTIKPAAHPVGTTIEVLDLFYNTPARRKFMSTAKTEFTYIDDITRRIALSRFDVTFILQHNGKIVRQYRAISHKYQHQRRLVGLCGQAFVERAMGVSYHNSNLAIHGWIANTAGVAIIPELKYSYVNRRTMNDKFITHIIRKAYQEQFTETQQPAFVLFLEIDPQQIDVNFHPTKHKVRFYQDRLVHDFIYQAVANTLKQNSAPPSFVDVNEPCVLDNKQDNEPNNISSVIAEVANKTRVNSNLSRSVVNVKNSKKQQSKKHSTSSGNSCSTNDKKKKDSIYHPVQKSTLTLLYNEQNAQQIEPKTEYCSSSTSNNKELLNNRKILSTFNVVAEKPFSTELKAINYTESFGKILTLIEYCYALIKSMRHLALISLPVAERYLNEHQLLPVNALMSAQPLIIPLHITLCAGEIVTLKKHQLLMQEMGIYLQPDINKAILHTVPLLLSKQNLHKLIPKMLRYLSNEVSVTHQNIAVWLARRLQPESSIWSYSQAIQLLTKVEQFCPQWVQNPPYGLMVKLNFENAIKAMNYD</sequence>
<dbReference type="KEGG" id="men:MEPCIT_090"/>
<dbReference type="GO" id="GO:0016887">
    <property type="term" value="F:ATP hydrolysis activity"/>
    <property type="evidence" value="ECO:0007669"/>
    <property type="project" value="InterPro"/>
</dbReference>
<keyword evidence="3 5" id="KW-0227">DNA damage</keyword>
<dbReference type="InterPro" id="IPR036890">
    <property type="entry name" value="HATPase_C_sf"/>
</dbReference>
<dbReference type="AlphaFoldDB" id="F7XXC4"/>
<dbReference type="InterPro" id="IPR020568">
    <property type="entry name" value="Ribosomal_Su5_D2-typ_SF"/>
</dbReference>
<evidence type="ECO:0000259" key="7">
    <source>
        <dbReference type="SMART" id="SM00853"/>
    </source>
</evidence>
<dbReference type="InterPro" id="IPR014790">
    <property type="entry name" value="MutL_C"/>
</dbReference>
<evidence type="ECO:0000313" key="10">
    <source>
        <dbReference type="Proteomes" id="UP000000504"/>
    </source>
</evidence>
<comment type="similarity">
    <text evidence="1 5">Belongs to the DNA mismatch repair MutL/HexB family.</text>
</comment>
<dbReference type="NCBIfam" id="TIGR00585">
    <property type="entry name" value="mutl"/>
    <property type="match status" value="1"/>
</dbReference>
<dbReference type="SUPFAM" id="SSF54211">
    <property type="entry name" value="Ribosomal protein S5 domain 2-like"/>
    <property type="match status" value="1"/>
</dbReference>
<proteinExistence type="inferred from homology"/>
<dbReference type="InterPro" id="IPR014721">
    <property type="entry name" value="Ribsml_uS5_D2-typ_fold_subgr"/>
</dbReference>
<dbReference type="InterPro" id="IPR042120">
    <property type="entry name" value="MutL_C_dimsub"/>
</dbReference>
<feature type="region of interest" description="Disordered" evidence="6">
    <location>
        <begin position="374"/>
        <end position="412"/>
    </location>
</feature>
<dbReference type="InterPro" id="IPR013507">
    <property type="entry name" value="DNA_mismatch_S5_2-like"/>
</dbReference>